<dbReference type="InterPro" id="IPR011528">
    <property type="entry name" value="NERD"/>
</dbReference>
<dbReference type="OrthoDB" id="5108885at2"/>
<organism evidence="4 5">
    <name type="scientific">Pseudoclavibacter terrae</name>
    <dbReference type="NCBI Taxonomy" id="1530195"/>
    <lineage>
        <taxon>Bacteria</taxon>
        <taxon>Bacillati</taxon>
        <taxon>Actinomycetota</taxon>
        <taxon>Actinomycetes</taxon>
        <taxon>Micrococcales</taxon>
        <taxon>Microbacteriaceae</taxon>
        <taxon>Pseudoclavibacter</taxon>
    </lineage>
</organism>
<evidence type="ECO:0000313" key="5">
    <source>
        <dbReference type="Proteomes" id="UP000490386"/>
    </source>
</evidence>
<keyword evidence="1" id="KW-0175">Coiled coil</keyword>
<gene>
    <name evidence="4" type="ORF">F8O03_14310</name>
</gene>
<keyword evidence="2" id="KW-1133">Transmembrane helix</keyword>
<dbReference type="RefSeq" id="WP_151424467.1">
    <property type="nucleotide sequence ID" value="NZ_CANKVH010000012.1"/>
</dbReference>
<dbReference type="Proteomes" id="UP000490386">
    <property type="component" value="Unassembled WGS sequence"/>
</dbReference>
<proteinExistence type="predicted"/>
<evidence type="ECO:0000256" key="1">
    <source>
        <dbReference type="SAM" id="Coils"/>
    </source>
</evidence>
<evidence type="ECO:0000259" key="3">
    <source>
        <dbReference type="Pfam" id="PF08378"/>
    </source>
</evidence>
<keyword evidence="5" id="KW-1185">Reference proteome</keyword>
<protein>
    <recommendedName>
        <fullName evidence="3">NERD domain-containing protein</fullName>
    </recommendedName>
</protein>
<comment type="caution">
    <text evidence="4">The sequence shown here is derived from an EMBL/GenBank/DDBJ whole genome shotgun (WGS) entry which is preliminary data.</text>
</comment>
<name>A0A7J5AYW9_9MICO</name>
<dbReference type="EMBL" id="WBJX01000005">
    <property type="protein sequence ID" value="KAB1636744.1"/>
    <property type="molecule type" value="Genomic_DNA"/>
</dbReference>
<evidence type="ECO:0000256" key="2">
    <source>
        <dbReference type="SAM" id="Phobius"/>
    </source>
</evidence>
<sequence>MDTQGWVAVSFVLGAAVAVIVALVFRARANKRWKATLDERENAAEAERKALAAEAERAHAAFDERQRELLRTTDARLEQLAQAHDQELQRRQMELHHHQQQARRSLEYELISRAAILQGCATLGLDGVLATNTCILVEAGLSTNRYVTQIDHVLITTAGALIVEHKRWRGTIFDGIRPSAASTSYKNLIDDSRLDPPFAVQIAPRSGPFRGGEEEAGGLVVRTHLGSKSPRKQVRAQAVHLSKHLDEHLGGAPWIETCVFYSSSDATVFTETRAGTAQEDKTAVVAGEREFLDLLVRRERTTRERLDHDLVERMAALLHAGGAKIDGFGAFSRGPAALLASEVNPVLDTPPAPAMVDAPTG</sequence>
<dbReference type="Pfam" id="PF08378">
    <property type="entry name" value="NERD"/>
    <property type="match status" value="1"/>
</dbReference>
<feature type="domain" description="NERD" evidence="3">
    <location>
        <begin position="144"/>
        <end position="175"/>
    </location>
</feature>
<feature type="coiled-coil region" evidence="1">
    <location>
        <begin position="34"/>
        <end position="61"/>
    </location>
</feature>
<dbReference type="AlphaFoldDB" id="A0A7J5AYW9"/>
<feature type="transmembrane region" description="Helical" evidence="2">
    <location>
        <begin position="6"/>
        <end position="25"/>
    </location>
</feature>
<keyword evidence="2" id="KW-0472">Membrane</keyword>
<keyword evidence="2" id="KW-0812">Transmembrane</keyword>
<reference evidence="4 5" key="1">
    <citation type="submission" date="2019-09" db="EMBL/GenBank/DDBJ databases">
        <title>Phylogeny of genus Pseudoclavibacter and closely related genus.</title>
        <authorList>
            <person name="Li Y."/>
        </authorList>
    </citation>
    <scope>NUCLEOTIDE SEQUENCE [LARGE SCALE GENOMIC DNA]</scope>
    <source>
        <strain evidence="4 5">THG-MD12</strain>
    </source>
</reference>
<evidence type="ECO:0000313" key="4">
    <source>
        <dbReference type="EMBL" id="KAB1636744.1"/>
    </source>
</evidence>
<accession>A0A7J5AYW9</accession>